<dbReference type="Gene3D" id="1.20.120.450">
    <property type="entry name" value="dinb family like domain"/>
    <property type="match status" value="1"/>
</dbReference>
<evidence type="ECO:0000259" key="1">
    <source>
        <dbReference type="Pfam" id="PF12867"/>
    </source>
</evidence>
<reference evidence="2 3" key="1">
    <citation type="submission" date="2016-09" db="EMBL/GenBank/DDBJ databases">
        <title>Genome-resolved meta-omics ties microbial dynamics to process performance in biotechnology for thiocyanate degradation.</title>
        <authorList>
            <person name="Kantor R.S."/>
            <person name="Huddy R.J."/>
            <person name="Iyer R."/>
            <person name="Thomas B.C."/>
            <person name="Brown C.T."/>
            <person name="Anantharaman K."/>
            <person name="Tringe S."/>
            <person name="Hettich R.L."/>
            <person name="Harrison S.T."/>
            <person name="Banfield J.F."/>
        </authorList>
    </citation>
    <scope>NUCLEOTIDE SEQUENCE [LARGE SCALE GENOMIC DNA]</scope>
    <source>
        <strain evidence="2">59-99</strain>
    </source>
</reference>
<organism evidence="2 3">
    <name type="scientific">Candidatus Kapaibacterium thiocyanatum</name>
    <dbReference type="NCBI Taxonomy" id="1895771"/>
    <lineage>
        <taxon>Bacteria</taxon>
        <taxon>Pseudomonadati</taxon>
        <taxon>Candidatus Kapaibacteriota</taxon>
        <taxon>Candidatus Kapaibacteriia</taxon>
        <taxon>Candidatus Kapaibacteriales</taxon>
        <taxon>Candidatus Kapaibacteriaceae</taxon>
        <taxon>Candidatus Kapaibacterium</taxon>
    </lineage>
</organism>
<name>A0A1M3KWV9_9BACT</name>
<sequence>MSATLADLLDYTRNMTKFYLGHLQDIDMKRHYDANGIQLNAPLWICAHLAWAEQSMIAGALGNVPSPYEWLDTFSIESRGESTDAWPEFEDVKTAMDVIHRTSVDVLRGLPEEELMTVMPFPLFGRDVPKRTVVFHAIRHEGAHAGHLGWLCKLHGIHTI</sequence>
<evidence type="ECO:0000313" key="3">
    <source>
        <dbReference type="Proteomes" id="UP000184233"/>
    </source>
</evidence>
<comment type="caution">
    <text evidence="2">The sequence shown here is derived from an EMBL/GenBank/DDBJ whole genome shotgun (WGS) entry which is preliminary data.</text>
</comment>
<dbReference type="Pfam" id="PF12867">
    <property type="entry name" value="DinB_2"/>
    <property type="match status" value="1"/>
</dbReference>
<dbReference type="InterPro" id="IPR024775">
    <property type="entry name" value="DinB-like"/>
</dbReference>
<dbReference type="SUPFAM" id="SSF109854">
    <property type="entry name" value="DinB/YfiT-like putative metalloenzymes"/>
    <property type="match status" value="1"/>
</dbReference>
<gene>
    <name evidence="2" type="ORF">BGO89_10060</name>
</gene>
<feature type="domain" description="DinB-like" evidence="1">
    <location>
        <begin position="9"/>
        <end position="147"/>
    </location>
</feature>
<accession>A0A1M3KWV9</accession>
<dbReference type="Proteomes" id="UP000184233">
    <property type="component" value="Unassembled WGS sequence"/>
</dbReference>
<protein>
    <recommendedName>
        <fullName evidence="1">DinB-like domain-containing protein</fullName>
    </recommendedName>
</protein>
<dbReference type="InterPro" id="IPR034660">
    <property type="entry name" value="DinB/YfiT-like"/>
</dbReference>
<proteinExistence type="predicted"/>
<evidence type="ECO:0000313" key="2">
    <source>
        <dbReference type="EMBL" id="OJX56863.1"/>
    </source>
</evidence>
<dbReference type="AlphaFoldDB" id="A0A1M3KWV9"/>
<dbReference type="EMBL" id="MKVH01000024">
    <property type="protein sequence ID" value="OJX56863.1"/>
    <property type="molecule type" value="Genomic_DNA"/>
</dbReference>